<evidence type="ECO:0000256" key="1">
    <source>
        <dbReference type="ARBA" id="ARBA00004196"/>
    </source>
</evidence>
<dbReference type="InterPro" id="IPR025997">
    <property type="entry name" value="SBP_2_dom"/>
</dbReference>
<dbReference type="Proteomes" id="UP000190637">
    <property type="component" value="Unassembled WGS sequence"/>
</dbReference>
<feature type="chain" id="PRO_5039149292" evidence="3">
    <location>
        <begin position="27"/>
        <end position="330"/>
    </location>
</feature>
<dbReference type="InterPro" id="IPR028082">
    <property type="entry name" value="Peripla_BP_I"/>
</dbReference>
<dbReference type="GO" id="GO:0030288">
    <property type="term" value="C:outer membrane-bounded periplasmic space"/>
    <property type="evidence" value="ECO:0007669"/>
    <property type="project" value="TreeGrafter"/>
</dbReference>
<name>A0A1T4TFN1_9ACTN</name>
<dbReference type="PANTHER" id="PTHR30036:SF7">
    <property type="entry name" value="ABC TRANSPORTER PERIPLASMIC-BINDING PROTEIN YPHF"/>
    <property type="match status" value="1"/>
</dbReference>
<accession>A0A1T4TFN1</accession>
<evidence type="ECO:0000256" key="3">
    <source>
        <dbReference type="SAM" id="SignalP"/>
    </source>
</evidence>
<keyword evidence="3" id="KW-0732">Signal</keyword>
<dbReference type="AlphaFoldDB" id="A0A1T4TFN1"/>
<dbReference type="InterPro" id="IPR050555">
    <property type="entry name" value="Bact_Solute-Bind_Prot2"/>
</dbReference>
<proteinExistence type="inferred from homology"/>
<feature type="signal peptide" evidence="3">
    <location>
        <begin position="1"/>
        <end position="26"/>
    </location>
</feature>
<evidence type="ECO:0000313" key="6">
    <source>
        <dbReference type="Proteomes" id="UP000190637"/>
    </source>
</evidence>
<sequence length="330" mass="33552">MRSGRKRRPWAILAACGLLLAGCTNGEMPAGTGAAAPVPAELADGPLTMAVVSHAKPGDAFWEVVKSGAEQAGTELDVAVEYAGDPDPVQQTQLIDNAVARGVDGLIVSMANPEGVKAGVERAVAAGIPVITINSGLEESADYGAITHVGQSERMAGAAAGEAFADAGATKLVCVIHEAGNVGLEERCGGARDAFPGEVENLQVDISNTADARSTIRNKLMSDDEVDGVLALNQAIAVAAVGAADDAGSDVGIGTFDVSTDITDAIASGDLLFAVDQQPYVQGYLPVTLLALKARNGNEVGAGEPVYSGPALVTKDNVDQVSAFTERGTR</sequence>
<evidence type="ECO:0000313" key="5">
    <source>
        <dbReference type="EMBL" id="SKA39293.1"/>
    </source>
</evidence>
<comment type="similarity">
    <text evidence="2">Belongs to the bacterial solute-binding protein 2 family.</text>
</comment>
<evidence type="ECO:0000256" key="2">
    <source>
        <dbReference type="ARBA" id="ARBA00007639"/>
    </source>
</evidence>
<comment type="subcellular location">
    <subcellularLocation>
        <location evidence="1">Cell envelope</location>
    </subcellularLocation>
</comment>
<organism evidence="5 6">
    <name type="scientific">Marinactinospora thermotolerans DSM 45154</name>
    <dbReference type="NCBI Taxonomy" id="1122192"/>
    <lineage>
        <taxon>Bacteria</taxon>
        <taxon>Bacillati</taxon>
        <taxon>Actinomycetota</taxon>
        <taxon>Actinomycetes</taxon>
        <taxon>Streptosporangiales</taxon>
        <taxon>Nocardiopsidaceae</taxon>
        <taxon>Marinactinospora</taxon>
    </lineage>
</organism>
<dbReference type="PROSITE" id="PS51257">
    <property type="entry name" value="PROKAR_LIPOPROTEIN"/>
    <property type="match status" value="1"/>
</dbReference>
<reference evidence="5 6" key="1">
    <citation type="submission" date="2017-02" db="EMBL/GenBank/DDBJ databases">
        <authorList>
            <person name="Peterson S.W."/>
        </authorList>
    </citation>
    <scope>NUCLEOTIDE SEQUENCE [LARGE SCALE GENOMIC DNA]</scope>
    <source>
        <strain evidence="5 6">DSM 45154</strain>
    </source>
</reference>
<protein>
    <submittedName>
        <fullName evidence="5">Monosaccharide ABC transporter substrate-binding protein, CUT2 family (TC 3.A.1.2.-)</fullName>
    </submittedName>
</protein>
<feature type="domain" description="Periplasmic binding protein" evidence="4">
    <location>
        <begin position="51"/>
        <end position="295"/>
    </location>
</feature>
<dbReference type="STRING" id="1122192.SAMN02745673_04963"/>
<evidence type="ECO:0000259" key="4">
    <source>
        <dbReference type="Pfam" id="PF13407"/>
    </source>
</evidence>
<keyword evidence="6" id="KW-1185">Reference proteome</keyword>
<gene>
    <name evidence="5" type="ORF">SAMN02745673_04963</name>
</gene>
<dbReference type="SUPFAM" id="SSF53822">
    <property type="entry name" value="Periplasmic binding protein-like I"/>
    <property type="match status" value="1"/>
</dbReference>
<dbReference type="EMBL" id="FUWS01000023">
    <property type="protein sequence ID" value="SKA39293.1"/>
    <property type="molecule type" value="Genomic_DNA"/>
</dbReference>
<dbReference type="Pfam" id="PF13407">
    <property type="entry name" value="Peripla_BP_4"/>
    <property type="match status" value="1"/>
</dbReference>
<dbReference type="GO" id="GO:0030246">
    <property type="term" value="F:carbohydrate binding"/>
    <property type="evidence" value="ECO:0007669"/>
    <property type="project" value="TreeGrafter"/>
</dbReference>
<dbReference type="PANTHER" id="PTHR30036">
    <property type="entry name" value="D-XYLOSE-BINDING PERIPLASMIC PROTEIN"/>
    <property type="match status" value="1"/>
</dbReference>
<dbReference type="Gene3D" id="3.40.50.2300">
    <property type="match status" value="2"/>
</dbReference>